<dbReference type="Proteomes" id="UP000015104">
    <property type="component" value="Unassembled WGS sequence"/>
</dbReference>
<accession>T1L0Q7</accession>
<evidence type="ECO:0000313" key="1">
    <source>
        <dbReference type="EnsemblMetazoa" id="tetur30g01580.1"/>
    </source>
</evidence>
<name>T1L0Q7_TETUR</name>
<keyword evidence="2" id="KW-1185">Reference proteome</keyword>
<organism evidence="1 2">
    <name type="scientific">Tetranychus urticae</name>
    <name type="common">Two-spotted spider mite</name>
    <dbReference type="NCBI Taxonomy" id="32264"/>
    <lineage>
        <taxon>Eukaryota</taxon>
        <taxon>Metazoa</taxon>
        <taxon>Ecdysozoa</taxon>
        <taxon>Arthropoda</taxon>
        <taxon>Chelicerata</taxon>
        <taxon>Arachnida</taxon>
        <taxon>Acari</taxon>
        <taxon>Acariformes</taxon>
        <taxon>Trombidiformes</taxon>
        <taxon>Prostigmata</taxon>
        <taxon>Eleutherengona</taxon>
        <taxon>Raphignathae</taxon>
        <taxon>Tetranychoidea</taxon>
        <taxon>Tetranychidae</taxon>
        <taxon>Tetranychus</taxon>
    </lineage>
</organism>
<dbReference type="EMBL" id="CAEY01000868">
    <property type="status" value="NOT_ANNOTATED_CDS"/>
    <property type="molecule type" value="Genomic_DNA"/>
</dbReference>
<proteinExistence type="predicted"/>
<dbReference type="EnsemblMetazoa" id="tetur30g01580.1">
    <property type="protein sequence ID" value="tetur30g01580.1"/>
    <property type="gene ID" value="tetur30g01580"/>
</dbReference>
<dbReference type="HOGENOM" id="CLU_3419673_0_0_1"/>
<sequence length="25" mass="2793">MPFFGVTGSFYQMFNCAIFLINTGS</sequence>
<reference evidence="2" key="1">
    <citation type="submission" date="2011-08" db="EMBL/GenBank/DDBJ databases">
        <authorList>
            <person name="Rombauts S."/>
        </authorList>
    </citation>
    <scope>NUCLEOTIDE SEQUENCE</scope>
    <source>
        <strain evidence="2">London</strain>
    </source>
</reference>
<dbReference type="AlphaFoldDB" id="T1L0Q7"/>
<reference evidence="1" key="2">
    <citation type="submission" date="2015-06" db="UniProtKB">
        <authorList>
            <consortium name="EnsemblMetazoa"/>
        </authorList>
    </citation>
    <scope>IDENTIFICATION</scope>
</reference>
<protein>
    <submittedName>
        <fullName evidence="1">Uncharacterized protein</fullName>
    </submittedName>
</protein>
<evidence type="ECO:0000313" key="2">
    <source>
        <dbReference type="Proteomes" id="UP000015104"/>
    </source>
</evidence>